<sequence length="196" mass="22248">MNWFYSSTRKTLTDLNSLVHDVILAPDFDKVDLHGFNASHKVQHLDSNQGGESTPPMFVPDGWKEDFITLHLTQTGFSFKSEDSTPMLDIHSIWHRPLVDVIIDAFQDPSALDFHVKGFCQMWIRPDGSMDCVHGEVYCSNVYLEMEDKITQEPGCDLETVVALMMLQSNSTHLANFGTASLWPTYLRLGLMSKYT</sequence>
<protein>
    <submittedName>
        <fullName evidence="1">Uncharacterized protein</fullName>
    </submittedName>
</protein>
<proteinExistence type="predicted"/>
<dbReference type="AlphaFoldDB" id="A0AA39P541"/>
<accession>A0AA39P541</accession>
<dbReference type="EMBL" id="JAUEPU010000106">
    <property type="protein sequence ID" value="KAK0477742.1"/>
    <property type="molecule type" value="Genomic_DNA"/>
</dbReference>
<evidence type="ECO:0000313" key="2">
    <source>
        <dbReference type="Proteomes" id="UP001175228"/>
    </source>
</evidence>
<gene>
    <name evidence="1" type="ORF">EDD18DRAFT_1365247</name>
</gene>
<organism evidence="1 2">
    <name type="scientific">Armillaria luteobubalina</name>
    <dbReference type="NCBI Taxonomy" id="153913"/>
    <lineage>
        <taxon>Eukaryota</taxon>
        <taxon>Fungi</taxon>
        <taxon>Dikarya</taxon>
        <taxon>Basidiomycota</taxon>
        <taxon>Agaricomycotina</taxon>
        <taxon>Agaricomycetes</taxon>
        <taxon>Agaricomycetidae</taxon>
        <taxon>Agaricales</taxon>
        <taxon>Marasmiineae</taxon>
        <taxon>Physalacriaceae</taxon>
        <taxon>Armillaria</taxon>
    </lineage>
</organism>
<evidence type="ECO:0000313" key="1">
    <source>
        <dbReference type="EMBL" id="KAK0477742.1"/>
    </source>
</evidence>
<keyword evidence="2" id="KW-1185">Reference proteome</keyword>
<dbReference type="Proteomes" id="UP001175228">
    <property type="component" value="Unassembled WGS sequence"/>
</dbReference>
<comment type="caution">
    <text evidence="1">The sequence shown here is derived from an EMBL/GenBank/DDBJ whole genome shotgun (WGS) entry which is preliminary data.</text>
</comment>
<reference evidence="1" key="1">
    <citation type="submission" date="2023-06" db="EMBL/GenBank/DDBJ databases">
        <authorList>
            <consortium name="Lawrence Berkeley National Laboratory"/>
            <person name="Ahrendt S."/>
            <person name="Sahu N."/>
            <person name="Indic B."/>
            <person name="Wong-Bajracharya J."/>
            <person name="Merenyi Z."/>
            <person name="Ke H.-M."/>
            <person name="Monk M."/>
            <person name="Kocsube S."/>
            <person name="Drula E."/>
            <person name="Lipzen A."/>
            <person name="Balint B."/>
            <person name="Henrissat B."/>
            <person name="Andreopoulos B."/>
            <person name="Martin F.M."/>
            <person name="Harder C.B."/>
            <person name="Rigling D."/>
            <person name="Ford K.L."/>
            <person name="Foster G.D."/>
            <person name="Pangilinan J."/>
            <person name="Papanicolaou A."/>
            <person name="Barry K."/>
            <person name="LaButti K."/>
            <person name="Viragh M."/>
            <person name="Koriabine M."/>
            <person name="Yan M."/>
            <person name="Riley R."/>
            <person name="Champramary S."/>
            <person name="Plett K.L."/>
            <person name="Tsai I.J."/>
            <person name="Slot J."/>
            <person name="Sipos G."/>
            <person name="Plett J."/>
            <person name="Nagy L.G."/>
            <person name="Grigoriev I.V."/>
        </authorList>
    </citation>
    <scope>NUCLEOTIDE SEQUENCE</scope>
    <source>
        <strain evidence="1">HWK02</strain>
    </source>
</reference>
<name>A0AA39P541_9AGAR</name>